<dbReference type="Gene3D" id="3.40.1440.10">
    <property type="entry name" value="GIY-YIG endonuclease"/>
    <property type="match status" value="1"/>
</dbReference>
<keyword evidence="4" id="KW-0267">Excision nuclease</keyword>
<dbReference type="SMART" id="SM00465">
    <property type="entry name" value="GIYc"/>
    <property type="match status" value="1"/>
</dbReference>
<dbReference type="Proteomes" id="UP000014065">
    <property type="component" value="Unassembled WGS sequence"/>
</dbReference>
<dbReference type="InterPro" id="IPR050066">
    <property type="entry name" value="UvrABC_protein_C"/>
</dbReference>
<dbReference type="FunFam" id="3.40.1440.10:FF:000001">
    <property type="entry name" value="UvrABC system protein C"/>
    <property type="match status" value="1"/>
</dbReference>
<dbReference type="InterPro" id="IPR047296">
    <property type="entry name" value="GIY-YIG_UvrC_Cho"/>
</dbReference>
<comment type="caution">
    <text evidence="7">The sequence shown here is derived from an EMBL/GenBank/DDBJ whole genome shotgun (WGS) entry which is preliminary data.</text>
</comment>
<evidence type="ECO:0000256" key="2">
    <source>
        <dbReference type="ARBA" id="ARBA00022763"/>
    </source>
</evidence>
<dbReference type="GO" id="GO:0006289">
    <property type="term" value="P:nucleotide-excision repair"/>
    <property type="evidence" value="ECO:0007669"/>
    <property type="project" value="InterPro"/>
</dbReference>
<keyword evidence="8" id="KW-1185">Reference proteome</keyword>
<feature type="domain" description="GIY-YIG" evidence="6">
    <location>
        <begin position="12"/>
        <end position="89"/>
    </location>
</feature>
<keyword evidence="5" id="KW-0234">DNA repair</keyword>
<dbReference type="SUPFAM" id="SSF82771">
    <property type="entry name" value="GIY-YIG endonuclease"/>
    <property type="match status" value="1"/>
</dbReference>
<dbReference type="CDD" id="cd10434">
    <property type="entry name" value="GIY-YIG_UvrC_Cho"/>
    <property type="match status" value="1"/>
</dbReference>
<keyword evidence="2" id="KW-0227">DNA damage</keyword>
<evidence type="ECO:0000256" key="4">
    <source>
        <dbReference type="ARBA" id="ARBA00022881"/>
    </source>
</evidence>
<dbReference type="OrthoDB" id="121419at2157"/>
<keyword evidence="1" id="KW-0963">Cytoplasm</keyword>
<organism evidence="7 8">
    <name type="scientific">Candidatus Nitrosarchaeum limnium BG20</name>
    <dbReference type="NCBI Taxonomy" id="859192"/>
    <lineage>
        <taxon>Archaea</taxon>
        <taxon>Nitrososphaerota</taxon>
        <taxon>Nitrososphaeria</taxon>
        <taxon>Nitrosopumilales</taxon>
        <taxon>Nitrosopumilaceae</taxon>
        <taxon>Nitrosarchaeum</taxon>
    </lineage>
</organism>
<gene>
    <name evidence="7" type="ORF">BG20_I2282</name>
</gene>
<reference evidence="7 8" key="1">
    <citation type="journal article" date="2012" name="J. Bacteriol.">
        <title>Genome Sequence of "Candidatus Nitrosoarchaeum limnia" BG20, a Low-Salinity Ammonia-Oxidizing Archaeon from the San Francisco Bay Estuary.</title>
        <authorList>
            <person name="Mosier A.C."/>
            <person name="Allen E.E."/>
            <person name="Kim M."/>
            <person name="Ferriera S."/>
            <person name="Francis C.A."/>
        </authorList>
    </citation>
    <scope>NUCLEOTIDE SEQUENCE [LARGE SCALE GENOMIC DNA]</scope>
    <source>
        <strain evidence="7 8">BG20</strain>
    </source>
</reference>
<dbReference type="EMBL" id="AHJG01000146">
    <property type="protein sequence ID" value="EPA05788.1"/>
    <property type="molecule type" value="Genomic_DNA"/>
</dbReference>
<dbReference type="PROSITE" id="PS50164">
    <property type="entry name" value="GIY_YIG"/>
    <property type="match status" value="1"/>
</dbReference>
<proteinExistence type="predicted"/>
<evidence type="ECO:0000259" key="6">
    <source>
        <dbReference type="PROSITE" id="PS50164"/>
    </source>
</evidence>
<dbReference type="RefSeq" id="WP_010191526.1">
    <property type="nucleotide sequence ID" value="NZ_AHJG01000146.1"/>
</dbReference>
<sequence>MAFDISKIHIPSNPGIYLMKDCDGKIIYIGKAKNLKNRVRSYFLKNQNYKTQKLVENISDIEFVLTDNESEAFLLESNMIKKHRPKFNIELKDQQRYTYLRI</sequence>
<keyword evidence="3" id="KW-0228">DNA excision</keyword>
<dbReference type="PANTHER" id="PTHR30562:SF1">
    <property type="entry name" value="UVRABC SYSTEM PROTEIN C"/>
    <property type="match status" value="1"/>
</dbReference>
<evidence type="ECO:0000313" key="8">
    <source>
        <dbReference type="Proteomes" id="UP000014065"/>
    </source>
</evidence>
<name>S2E4U8_9ARCH</name>
<dbReference type="InterPro" id="IPR000305">
    <property type="entry name" value="GIY-YIG_endonuc"/>
</dbReference>
<protein>
    <submittedName>
        <fullName evidence="7">GIY-YIG catalytic domain protein</fullName>
    </submittedName>
</protein>
<feature type="non-terminal residue" evidence="7">
    <location>
        <position position="102"/>
    </location>
</feature>
<accession>S2E4U8</accession>
<evidence type="ECO:0000256" key="1">
    <source>
        <dbReference type="ARBA" id="ARBA00022490"/>
    </source>
</evidence>
<dbReference type="PANTHER" id="PTHR30562">
    <property type="entry name" value="UVRC/OXIDOREDUCTASE"/>
    <property type="match status" value="1"/>
</dbReference>
<dbReference type="AlphaFoldDB" id="S2E4U8"/>
<evidence type="ECO:0000256" key="5">
    <source>
        <dbReference type="ARBA" id="ARBA00023204"/>
    </source>
</evidence>
<dbReference type="GO" id="GO:0004518">
    <property type="term" value="F:nuclease activity"/>
    <property type="evidence" value="ECO:0007669"/>
    <property type="project" value="UniProtKB-KW"/>
</dbReference>
<dbReference type="InterPro" id="IPR035901">
    <property type="entry name" value="GIY-YIG_endonuc_sf"/>
</dbReference>
<evidence type="ECO:0000256" key="3">
    <source>
        <dbReference type="ARBA" id="ARBA00022769"/>
    </source>
</evidence>
<evidence type="ECO:0000313" key="7">
    <source>
        <dbReference type="EMBL" id="EPA05788.1"/>
    </source>
</evidence>
<dbReference type="Pfam" id="PF01541">
    <property type="entry name" value="GIY-YIG"/>
    <property type="match status" value="1"/>
</dbReference>
<dbReference type="GO" id="GO:0009380">
    <property type="term" value="C:excinuclease repair complex"/>
    <property type="evidence" value="ECO:0007669"/>
    <property type="project" value="TreeGrafter"/>
</dbReference>